<reference evidence="2 3" key="1">
    <citation type="submission" date="2018-05" db="EMBL/GenBank/DDBJ databases">
        <title>Oceanovita maritima gen. nov., sp. nov., a marine bacterium in the family Rhodobacteraceae isolated from surface seawater of Lundu port Xiamen, China.</title>
        <authorList>
            <person name="Hetharua B.H."/>
            <person name="Min D."/>
            <person name="Liao H."/>
            <person name="Tian Y."/>
        </authorList>
    </citation>
    <scope>NUCLEOTIDE SEQUENCE [LARGE SCALE GENOMIC DNA]</scope>
    <source>
        <strain evidence="2 3">FSX-11</strain>
    </source>
</reference>
<name>A0A2V4NFV7_9RHOB</name>
<keyword evidence="1" id="KW-1133">Transmembrane helix</keyword>
<comment type="caution">
    <text evidence="2">The sequence shown here is derived from an EMBL/GenBank/DDBJ whole genome shotgun (WGS) entry which is preliminary data.</text>
</comment>
<dbReference type="OrthoDB" id="8536716at2"/>
<evidence type="ECO:0000313" key="2">
    <source>
        <dbReference type="EMBL" id="PYC49323.1"/>
    </source>
</evidence>
<accession>A0A2V4NFV7</accession>
<feature type="transmembrane region" description="Helical" evidence="1">
    <location>
        <begin position="34"/>
        <end position="67"/>
    </location>
</feature>
<sequence length="239" mass="25478">MIETITALTLAHMLADFPLQSGWMVRRKRNIGVLLLHGAIVLLTAQAALGTVYAPELLILAGVHLVIDAGKTYSGARGFWPYLADQAAHFAVIVAVAGYAPDLWSGGLWAGYDMVLPLMAVTAGLVATLQMGEYAIGFLMAPHALRIRNQGLNNGGRLIGTLERAMIFTLIGMGQPLGVGFLVAAKSILRFGTATRDQRTAEYVIIGTLASFLWALLASYATFAWVTLLPAIEITGALP</sequence>
<dbReference type="Pfam" id="PF11750">
    <property type="entry name" value="DUF3307"/>
    <property type="match status" value="1"/>
</dbReference>
<dbReference type="InterPro" id="IPR021737">
    <property type="entry name" value="Phage_phiKZ_Orf197"/>
</dbReference>
<dbReference type="RefSeq" id="WP_110794161.1">
    <property type="nucleotide sequence ID" value="NZ_KZ826481.1"/>
</dbReference>
<keyword evidence="3" id="KW-1185">Reference proteome</keyword>
<evidence type="ECO:0000313" key="3">
    <source>
        <dbReference type="Proteomes" id="UP000248012"/>
    </source>
</evidence>
<feature type="transmembrane region" description="Helical" evidence="1">
    <location>
        <begin position="116"/>
        <end position="145"/>
    </location>
</feature>
<dbReference type="EMBL" id="QFVT01000001">
    <property type="protein sequence ID" value="PYC49323.1"/>
    <property type="molecule type" value="Genomic_DNA"/>
</dbReference>
<feature type="transmembrane region" description="Helical" evidence="1">
    <location>
        <begin position="165"/>
        <end position="189"/>
    </location>
</feature>
<keyword evidence="1" id="KW-0812">Transmembrane</keyword>
<evidence type="ECO:0000256" key="1">
    <source>
        <dbReference type="SAM" id="Phobius"/>
    </source>
</evidence>
<feature type="transmembrane region" description="Helical" evidence="1">
    <location>
        <begin position="201"/>
        <end position="223"/>
    </location>
</feature>
<proteinExistence type="predicted"/>
<protein>
    <submittedName>
        <fullName evidence="2">DUF3307 domain-containing protein</fullName>
    </submittedName>
</protein>
<gene>
    <name evidence="2" type="ORF">DI396_00125</name>
</gene>
<feature type="transmembrane region" description="Helical" evidence="1">
    <location>
        <begin position="87"/>
        <end position="104"/>
    </location>
</feature>
<organism evidence="2 3">
    <name type="scientific">Litorivita pollutaquae</name>
    <dbReference type="NCBI Taxonomy" id="2200892"/>
    <lineage>
        <taxon>Bacteria</taxon>
        <taxon>Pseudomonadati</taxon>
        <taxon>Pseudomonadota</taxon>
        <taxon>Alphaproteobacteria</taxon>
        <taxon>Rhodobacterales</taxon>
        <taxon>Paracoccaceae</taxon>
        <taxon>Litorivita</taxon>
    </lineage>
</organism>
<dbReference type="AlphaFoldDB" id="A0A2V4NFV7"/>
<dbReference type="Proteomes" id="UP000248012">
    <property type="component" value="Unassembled WGS sequence"/>
</dbReference>
<keyword evidence="1" id="KW-0472">Membrane</keyword>